<evidence type="ECO:0000256" key="1">
    <source>
        <dbReference type="SAM" id="Phobius"/>
    </source>
</evidence>
<comment type="caution">
    <text evidence="2">The sequence shown here is derived from an EMBL/GenBank/DDBJ whole genome shotgun (WGS) entry which is preliminary data.</text>
</comment>
<gene>
    <name evidence="2" type="ORF">BpHYR1_016606</name>
</gene>
<protein>
    <submittedName>
        <fullName evidence="2">Uncharacterized protein</fullName>
    </submittedName>
</protein>
<keyword evidence="1" id="KW-1133">Transmembrane helix</keyword>
<reference evidence="2 3" key="1">
    <citation type="journal article" date="2018" name="Sci. Rep.">
        <title>Genomic signatures of local adaptation to the degree of environmental predictability in rotifers.</title>
        <authorList>
            <person name="Franch-Gras L."/>
            <person name="Hahn C."/>
            <person name="Garcia-Roger E.M."/>
            <person name="Carmona M.J."/>
            <person name="Serra M."/>
            <person name="Gomez A."/>
        </authorList>
    </citation>
    <scope>NUCLEOTIDE SEQUENCE [LARGE SCALE GENOMIC DNA]</scope>
    <source>
        <strain evidence="2">HYR1</strain>
    </source>
</reference>
<proteinExistence type="predicted"/>
<keyword evidence="3" id="KW-1185">Reference proteome</keyword>
<accession>A0A3M7SKH2</accession>
<dbReference type="EMBL" id="REGN01001209">
    <property type="protein sequence ID" value="RNA36256.1"/>
    <property type="molecule type" value="Genomic_DNA"/>
</dbReference>
<organism evidence="2 3">
    <name type="scientific">Brachionus plicatilis</name>
    <name type="common">Marine rotifer</name>
    <name type="synonym">Brachionus muelleri</name>
    <dbReference type="NCBI Taxonomy" id="10195"/>
    <lineage>
        <taxon>Eukaryota</taxon>
        <taxon>Metazoa</taxon>
        <taxon>Spiralia</taxon>
        <taxon>Gnathifera</taxon>
        <taxon>Rotifera</taxon>
        <taxon>Eurotatoria</taxon>
        <taxon>Monogononta</taxon>
        <taxon>Pseudotrocha</taxon>
        <taxon>Ploima</taxon>
        <taxon>Brachionidae</taxon>
        <taxon>Brachionus</taxon>
    </lineage>
</organism>
<evidence type="ECO:0000313" key="2">
    <source>
        <dbReference type="EMBL" id="RNA36256.1"/>
    </source>
</evidence>
<keyword evidence="1" id="KW-0472">Membrane</keyword>
<evidence type="ECO:0000313" key="3">
    <source>
        <dbReference type="Proteomes" id="UP000276133"/>
    </source>
</evidence>
<dbReference type="Proteomes" id="UP000276133">
    <property type="component" value="Unassembled WGS sequence"/>
</dbReference>
<feature type="transmembrane region" description="Helical" evidence="1">
    <location>
        <begin position="41"/>
        <end position="62"/>
    </location>
</feature>
<name>A0A3M7SKH2_BRAPC</name>
<keyword evidence="1" id="KW-0812">Transmembrane</keyword>
<dbReference type="AlphaFoldDB" id="A0A3M7SKH2"/>
<sequence length="97" mass="11489">MISNMVTTFLITSNEVKKSRIRYKDMPLHFTQFNAENPFGLVFKFLILFYNKLLIIFFKIFVKFLEPLCDLKIQCIYEAHTILLCVVDSVIIPKHLE</sequence>